<comment type="caution">
    <text evidence="2">The sequence shown here is derived from an EMBL/GenBank/DDBJ whole genome shotgun (WGS) entry which is preliminary data.</text>
</comment>
<protein>
    <submittedName>
        <fullName evidence="2">Uncharacterized protein</fullName>
    </submittedName>
</protein>
<name>A0AAU9NJ85_9ASTR</name>
<dbReference type="EMBL" id="CAKMRJ010004445">
    <property type="protein sequence ID" value="CAH1437890.1"/>
    <property type="molecule type" value="Genomic_DNA"/>
</dbReference>
<sequence>MENIKAKITVDAFRVTQSMLPPIPTLIVKTNEGSPTRKPGDLPEEPLITPPSEFFIIESGQQIISFISSTSKNPQEKGKQIATDSNSPVKMFKKSEGWSQEQIDQALEESI</sequence>
<evidence type="ECO:0000256" key="1">
    <source>
        <dbReference type="SAM" id="MobiDB-lite"/>
    </source>
</evidence>
<evidence type="ECO:0000313" key="2">
    <source>
        <dbReference type="EMBL" id="CAH1437890.1"/>
    </source>
</evidence>
<feature type="region of interest" description="Disordered" evidence="1">
    <location>
        <begin position="71"/>
        <end position="111"/>
    </location>
</feature>
<feature type="region of interest" description="Disordered" evidence="1">
    <location>
        <begin position="26"/>
        <end position="48"/>
    </location>
</feature>
<evidence type="ECO:0000313" key="3">
    <source>
        <dbReference type="Proteomes" id="UP001157418"/>
    </source>
</evidence>
<organism evidence="2 3">
    <name type="scientific">Lactuca virosa</name>
    <dbReference type="NCBI Taxonomy" id="75947"/>
    <lineage>
        <taxon>Eukaryota</taxon>
        <taxon>Viridiplantae</taxon>
        <taxon>Streptophyta</taxon>
        <taxon>Embryophyta</taxon>
        <taxon>Tracheophyta</taxon>
        <taxon>Spermatophyta</taxon>
        <taxon>Magnoliopsida</taxon>
        <taxon>eudicotyledons</taxon>
        <taxon>Gunneridae</taxon>
        <taxon>Pentapetalae</taxon>
        <taxon>asterids</taxon>
        <taxon>campanulids</taxon>
        <taxon>Asterales</taxon>
        <taxon>Asteraceae</taxon>
        <taxon>Cichorioideae</taxon>
        <taxon>Cichorieae</taxon>
        <taxon>Lactucinae</taxon>
        <taxon>Lactuca</taxon>
    </lineage>
</organism>
<dbReference type="AlphaFoldDB" id="A0AAU9NJ85"/>
<gene>
    <name evidence="2" type="ORF">LVIROSA_LOCUS24182</name>
</gene>
<accession>A0AAU9NJ85</accession>
<proteinExistence type="predicted"/>
<dbReference type="Proteomes" id="UP001157418">
    <property type="component" value="Unassembled WGS sequence"/>
</dbReference>
<reference evidence="2 3" key="1">
    <citation type="submission" date="2022-01" db="EMBL/GenBank/DDBJ databases">
        <authorList>
            <person name="Xiong W."/>
            <person name="Schranz E."/>
        </authorList>
    </citation>
    <scope>NUCLEOTIDE SEQUENCE [LARGE SCALE GENOMIC DNA]</scope>
</reference>
<keyword evidence="3" id="KW-1185">Reference proteome</keyword>